<dbReference type="Proteomes" id="UP000256964">
    <property type="component" value="Unassembled WGS sequence"/>
</dbReference>
<organism evidence="2 3">
    <name type="scientific">Lentinus brumalis</name>
    <dbReference type="NCBI Taxonomy" id="2498619"/>
    <lineage>
        <taxon>Eukaryota</taxon>
        <taxon>Fungi</taxon>
        <taxon>Dikarya</taxon>
        <taxon>Basidiomycota</taxon>
        <taxon>Agaricomycotina</taxon>
        <taxon>Agaricomycetes</taxon>
        <taxon>Polyporales</taxon>
        <taxon>Polyporaceae</taxon>
        <taxon>Lentinus</taxon>
    </lineage>
</organism>
<dbReference type="AlphaFoldDB" id="A0A371D0Z2"/>
<evidence type="ECO:0000313" key="3">
    <source>
        <dbReference type="Proteomes" id="UP000256964"/>
    </source>
</evidence>
<keyword evidence="1" id="KW-0732">Signal</keyword>
<protein>
    <submittedName>
        <fullName evidence="2">Uncharacterized protein</fullName>
    </submittedName>
</protein>
<evidence type="ECO:0000313" key="2">
    <source>
        <dbReference type="EMBL" id="RDX46211.1"/>
    </source>
</evidence>
<name>A0A371D0Z2_9APHY</name>
<proteinExistence type="predicted"/>
<dbReference type="OrthoDB" id="2761111at2759"/>
<dbReference type="EMBL" id="KZ857429">
    <property type="protein sequence ID" value="RDX46211.1"/>
    <property type="molecule type" value="Genomic_DNA"/>
</dbReference>
<reference evidence="2 3" key="1">
    <citation type="journal article" date="2018" name="Biotechnol. Biofuels">
        <title>Integrative visual omics of the white-rot fungus Polyporus brumalis exposes the biotechnological potential of its oxidative enzymes for delignifying raw plant biomass.</title>
        <authorList>
            <person name="Miyauchi S."/>
            <person name="Rancon A."/>
            <person name="Drula E."/>
            <person name="Hage H."/>
            <person name="Chaduli D."/>
            <person name="Favel A."/>
            <person name="Grisel S."/>
            <person name="Henrissat B."/>
            <person name="Herpoel-Gimbert I."/>
            <person name="Ruiz-Duenas F.J."/>
            <person name="Chevret D."/>
            <person name="Hainaut M."/>
            <person name="Lin J."/>
            <person name="Wang M."/>
            <person name="Pangilinan J."/>
            <person name="Lipzen A."/>
            <person name="Lesage-Meessen L."/>
            <person name="Navarro D."/>
            <person name="Riley R."/>
            <person name="Grigoriev I.V."/>
            <person name="Zhou S."/>
            <person name="Raouche S."/>
            <person name="Rosso M.N."/>
        </authorList>
    </citation>
    <scope>NUCLEOTIDE SEQUENCE [LARGE SCALE GENOMIC DNA]</scope>
    <source>
        <strain evidence="2 3">BRFM 1820</strain>
    </source>
</reference>
<evidence type="ECO:0000256" key="1">
    <source>
        <dbReference type="SAM" id="SignalP"/>
    </source>
</evidence>
<gene>
    <name evidence="2" type="ORF">OH76DRAFT_1485643</name>
</gene>
<feature type="chain" id="PRO_5016587945" evidence="1">
    <location>
        <begin position="38"/>
        <end position="213"/>
    </location>
</feature>
<feature type="signal peptide" evidence="1">
    <location>
        <begin position="1"/>
        <end position="37"/>
    </location>
</feature>
<accession>A0A371D0Z2</accession>
<keyword evidence="3" id="KW-1185">Reference proteome</keyword>
<sequence length="213" mass="23991">MLGVVTGALRLLAAHRAHWNNLRIAASSWLLVASVYATSDDDRVDITYGQYLNIMQAAGFRQHEAFVGTLRPPQRFKHLPNGEQLLIFNPCGRSLGCEMLKTMQAKLQSLMRELYGLELEDFSVVRKQTWEDPADPNDPVPIVDLSLVPTRWANGLRRRAEERQWAHHVLVVVLAGRRTMSLVLGDPRHARRVFVQPPVSSGVCSNIECRSAD</sequence>